<comment type="subcellular location">
    <subcellularLocation>
        <location evidence="2">Cell membrane</location>
        <topology evidence="2">Lipid-anchor</topology>
        <topology evidence="2">GPI-anchor</topology>
    </subcellularLocation>
</comment>
<keyword evidence="10" id="KW-0961">Cell wall biogenesis/degradation</keyword>
<sequence length="459" mass="48128">MLATVALLLLPLVHAHTHNHAHEHVSRQILPDAWAQPRDHAVHALFARADFPAVGSDAWTASLPPFTTDGSHTPDITKLPQAWVDAYNAAKTAGKIPTIPQSTTGGQYPNNLDPMGTEVCSSYIGCRAAEDHFNAPDGMLALNFDDGPTEVTGELLDFLKTNNEIATHFVIGYSIQQNVSAWEMLLNSGHDLACHTCVPFPPFSTSSFVLMWTCRWSHPQLTTLSDMQIVSELGWSMNVIYLSTNGRVPRFWRPPTGDADNRVRAIAKYVFGMEMMVWNQDTEDWSLTETPAPTSQAKIASQMTTWLNGAKSPGLMILEHELSELSVGSFKAAYPLMKSAGWQTGSAARLTTSAGAYRNAAGPSGDVTAANLIDFAGTGPSASGGAVQASGSASGSAAPSGSGKSSSAASKPTGSTSASASGSSSSSAESGSPTSGAVSLRTSSLLAAAGLGLSVVVFL</sequence>
<proteinExistence type="predicted"/>
<dbReference type="Proteomes" id="UP001221142">
    <property type="component" value="Unassembled WGS sequence"/>
</dbReference>
<keyword evidence="7" id="KW-0119">Carbohydrate metabolism</keyword>
<feature type="chain" id="PRO_5041915758" description="chitin deacetylase" evidence="15">
    <location>
        <begin position="16"/>
        <end position="459"/>
    </location>
</feature>
<evidence type="ECO:0000256" key="11">
    <source>
        <dbReference type="ARBA" id="ARBA00023326"/>
    </source>
</evidence>
<name>A0AAD7BPG6_9AGAR</name>
<feature type="signal peptide" evidence="15">
    <location>
        <begin position="1"/>
        <end position="15"/>
    </location>
</feature>
<dbReference type="PANTHER" id="PTHR10587">
    <property type="entry name" value="GLYCOSYL TRANSFERASE-RELATED"/>
    <property type="match status" value="1"/>
</dbReference>
<evidence type="ECO:0000256" key="10">
    <source>
        <dbReference type="ARBA" id="ARBA00023316"/>
    </source>
</evidence>
<dbReference type="EMBL" id="JARKIF010000011">
    <property type="protein sequence ID" value="KAJ7626973.1"/>
    <property type="molecule type" value="Genomic_DNA"/>
</dbReference>
<dbReference type="GO" id="GO:0098552">
    <property type="term" value="C:side of membrane"/>
    <property type="evidence" value="ECO:0007669"/>
    <property type="project" value="UniProtKB-KW"/>
</dbReference>
<keyword evidence="5" id="KW-0146">Chitin degradation</keyword>
<evidence type="ECO:0000313" key="17">
    <source>
        <dbReference type="EMBL" id="KAJ7626973.1"/>
    </source>
</evidence>
<evidence type="ECO:0000256" key="8">
    <source>
        <dbReference type="ARBA" id="ARBA00023285"/>
    </source>
</evidence>
<reference evidence="17" key="1">
    <citation type="submission" date="2023-03" db="EMBL/GenBank/DDBJ databases">
        <title>Massive genome expansion in bonnet fungi (Mycena s.s.) driven by repeated elements and novel gene families across ecological guilds.</title>
        <authorList>
            <consortium name="Lawrence Berkeley National Laboratory"/>
            <person name="Harder C.B."/>
            <person name="Miyauchi S."/>
            <person name="Viragh M."/>
            <person name="Kuo A."/>
            <person name="Thoen E."/>
            <person name="Andreopoulos B."/>
            <person name="Lu D."/>
            <person name="Skrede I."/>
            <person name="Drula E."/>
            <person name="Henrissat B."/>
            <person name="Morin E."/>
            <person name="Kohler A."/>
            <person name="Barry K."/>
            <person name="LaButti K."/>
            <person name="Morin E."/>
            <person name="Salamov A."/>
            <person name="Lipzen A."/>
            <person name="Mereny Z."/>
            <person name="Hegedus B."/>
            <person name="Baldrian P."/>
            <person name="Stursova M."/>
            <person name="Weitz H."/>
            <person name="Taylor A."/>
            <person name="Grigoriev I.V."/>
            <person name="Nagy L.G."/>
            <person name="Martin F."/>
            <person name="Kauserud H."/>
        </authorList>
    </citation>
    <scope>NUCLEOTIDE SEQUENCE</scope>
    <source>
        <strain evidence="17">9284</strain>
    </source>
</reference>
<dbReference type="AlphaFoldDB" id="A0AAD7BPG6"/>
<evidence type="ECO:0000256" key="4">
    <source>
        <dbReference type="ARBA" id="ARBA00022622"/>
    </source>
</evidence>
<dbReference type="Gene3D" id="3.20.20.370">
    <property type="entry name" value="Glycoside hydrolase/deacetylase"/>
    <property type="match status" value="1"/>
</dbReference>
<dbReference type="GO" id="GO:0000272">
    <property type="term" value="P:polysaccharide catabolic process"/>
    <property type="evidence" value="ECO:0007669"/>
    <property type="project" value="UniProtKB-KW"/>
</dbReference>
<evidence type="ECO:0000256" key="12">
    <source>
        <dbReference type="ARBA" id="ARBA00024056"/>
    </source>
</evidence>
<keyword evidence="18" id="KW-1185">Reference proteome</keyword>
<accession>A0AAD7BPG6</accession>
<dbReference type="GO" id="GO:0009272">
    <property type="term" value="P:fungal-type cell wall biogenesis"/>
    <property type="evidence" value="ECO:0007669"/>
    <property type="project" value="UniProtKB-ARBA"/>
</dbReference>
<evidence type="ECO:0000256" key="5">
    <source>
        <dbReference type="ARBA" id="ARBA00023024"/>
    </source>
</evidence>
<dbReference type="PROSITE" id="PS51677">
    <property type="entry name" value="NODB"/>
    <property type="match status" value="1"/>
</dbReference>
<protein>
    <recommendedName>
        <fullName evidence="12">chitin deacetylase</fullName>
        <ecNumber evidence="12">3.5.1.41</ecNumber>
    </recommendedName>
</protein>
<dbReference type="SUPFAM" id="SSF88713">
    <property type="entry name" value="Glycoside hydrolase/deacetylase"/>
    <property type="match status" value="1"/>
</dbReference>
<evidence type="ECO:0000259" key="16">
    <source>
        <dbReference type="PROSITE" id="PS51677"/>
    </source>
</evidence>
<keyword evidence="3" id="KW-1003">Cell membrane</keyword>
<comment type="cofactor">
    <cofactor evidence="1">
        <name>Co(2+)</name>
        <dbReference type="ChEBI" id="CHEBI:48828"/>
    </cofactor>
</comment>
<comment type="catalytic activity">
    <reaction evidence="13">
        <text>[(1-&gt;4)-N-acetyl-beta-D-glucosaminyl](n) + n H2O = chitosan + n acetate</text>
        <dbReference type="Rhea" id="RHEA:10464"/>
        <dbReference type="Rhea" id="RHEA-COMP:9593"/>
        <dbReference type="Rhea" id="RHEA-COMP:9597"/>
        <dbReference type="ChEBI" id="CHEBI:15377"/>
        <dbReference type="ChEBI" id="CHEBI:17029"/>
        <dbReference type="ChEBI" id="CHEBI:30089"/>
        <dbReference type="ChEBI" id="CHEBI:57704"/>
        <dbReference type="EC" id="3.5.1.41"/>
    </reaction>
    <physiologicalReaction direction="left-to-right" evidence="13">
        <dbReference type="Rhea" id="RHEA:10465"/>
    </physiologicalReaction>
</comment>
<dbReference type="Pfam" id="PF01522">
    <property type="entry name" value="Polysacc_deac_1"/>
    <property type="match status" value="1"/>
</dbReference>
<dbReference type="GO" id="GO:0004099">
    <property type="term" value="F:chitin deacetylase activity"/>
    <property type="evidence" value="ECO:0007669"/>
    <property type="project" value="UniProtKB-EC"/>
</dbReference>
<dbReference type="PANTHER" id="PTHR10587:SF135">
    <property type="entry name" value="CHITIN DEACETYLASE 3"/>
    <property type="match status" value="1"/>
</dbReference>
<evidence type="ECO:0000256" key="2">
    <source>
        <dbReference type="ARBA" id="ARBA00004609"/>
    </source>
</evidence>
<comment type="caution">
    <text evidence="17">The sequence shown here is derived from an EMBL/GenBank/DDBJ whole genome shotgun (WGS) entry which is preliminary data.</text>
</comment>
<evidence type="ECO:0000256" key="13">
    <source>
        <dbReference type="ARBA" id="ARBA00048494"/>
    </source>
</evidence>
<keyword evidence="4" id="KW-0325">Glycoprotein</keyword>
<gene>
    <name evidence="17" type="ORF">FB45DRAFT_56729</name>
</gene>
<evidence type="ECO:0000256" key="7">
    <source>
        <dbReference type="ARBA" id="ARBA00023277"/>
    </source>
</evidence>
<keyword evidence="6" id="KW-0472">Membrane</keyword>
<evidence type="ECO:0000256" key="1">
    <source>
        <dbReference type="ARBA" id="ARBA00001941"/>
    </source>
</evidence>
<keyword evidence="11" id="KW-0624">Polysaccharide degradation</keyword>
<evidence type="ECO:0000256" key="3">
    <source>
        <dbReference type="ARBA" id="ARBA00022475"/>
    </source>
</evidence>
<keyword evidence="8" id="KW-0170">Cobalt</keyword>
<dbReference type="GO" id="GO:0006032">
    <property type="term" value="P:chitin catabolic process"/>
    <property type="evidence" value="ECO:0007669"/>
    <property type="project" value="UniProtKB-KW"/>
</dbReference>
<dbReference type="GO" id="GO:0005886">
    <property type="term" value="C:plasma membrane"/>
    <property type="evidence" value="ECO:0007669"/>
    <property type="project" value="UniProtKB-SubCell"/>
</dbReference>
<keyword evidence="9" id="KW-0449">Lipoprotein</keyword>
<keyword evidence="15" id="KW-0732">Signal</keyword>
<feature type="region of interest" description="Disordered" evidence="14">
    <location>
        <begin position="384"/>
        <end position="436"/>
    </location>
</feature>
<keyword evidence="4" id="KW-0336">GPI-anchor</keyword>
<evidence type="ECO:0000256" key="6">
    <source>
        <dbReference type="ARBA" id="ARBA00023136"/>
    </source>
</evidence>
<dbReference type="InterPro" id="IPR050248">
    <property type="entry name" value="Polysacc_deacetylase_ArnD"/>
</dbReference>
<dbReference type="InterPro" id="IPR011330">
    <property type="entry name" value="Glyco_hydro/deAcase_b/a-brl"/>
</dbReference>
<organism evidence="17 18">
    <name type="scientific">Roridomyces roridus</name>
    <dbReference type="NCBI Taxonomy" id="1738132"/>
    <lineage>
        <taxon>Eukaryota</taxon>
        <taxon>Fungi</taxon>
        <taxon>Dikarya</taxon>
        <taxon>Basidiomycota</taxon>
        <taxon>Agaricomycotina</taxon>
        <taxon>Agaricomycetes</taxon>
        <taxon>Agaricomycetidae</taxon>
        <taxon>Agaricales</taxon>
        <taxon>Marasmiineae</taxon>
        <taxon>Mycenaceae</taxon>
        <taxon>Roridomyces</taxon>
    </lineage>
</organism>
<dbReference type="EC" id="3.5.1.41" evidence="12"/>
<evidence type="ECO:0000256" key="9">
    <source>
        <dbReference type="ARBA" id="ARBA00023288"/>
    </source>
</evidence>
<feature type="domain" description="NodB homology" evidence="16">
    <location>
        <begin position="138"/>
        <end position="345"/>
    </location>
</feature>
<evidence type="ECO:0000313" key="18">
    <source>
        <dbReference type="Proteomes" id="UP001221142"/>
    </source>
</evidence>
<dbReference type="InterPro" id="IPR002509">
    <property type="entry name" value="NODB_dom"/>
</dbReference>
<dbReference type="GO" id="GO:0071555">
    <property type="term" value="P:cell wall organization"/>
    <property type="evidence" value="ECO:0007669"/>
    <property type="project" value="UniProtKB-KW"/>
</dbReference>
<evidence type="ECO:0000256" key="15">
    <source>
        <dbReference type="SAM" id="SignalP"/>
    </source>
</evidence>
<evidence type="ECO:0000256" key="14">
    <source>
        <dbReference type="SAM" id="MobiDB-lite"/>
    </source>
</evidence>